<reference evidence="3 4" key="1">
    <citation type="submission" date="2017-04" db="EMBL/GenBank/DDBJ databases">
        <title>Draft genome sequence of Tuber borchii Vittad., a whitish edible truffle.</title>
        <authorList>
            <consortium name="DOE Joint Genome Institute"/>
            <person name="Murat C."/>
            <person name="Kuo A."/>
            <person name="Barry K.W."/>
            <person name="Clum A."/>
            <person name="Dockter R.B."/>
            <person name="Fauchery L."/>
            <person name="Iotti M."/>
            <person name="Kohler A."/>
            <person name="Labutti K."/>
            <person name="Lindquist E.A."/>
            <person name="Lipzen A."/>
            <person name="Ohm R.A."/>
            <person name="Wang M."/>
            <person name="Grigoriev I.V."/>
            <person name="Zambonelli A."/>
            <person name="Martin F.M."/>
        </authorList>
    </citation>
    <scope>NUCLEOTIDE SEQUENCE [LARGE SCALE GENOMIC DNA]</scope>
    <source>
        <strain evidence="3 4">Tbo3840</strain>
    </source>
</reference>
<organism evidence="3 4">
    <name type="scientific">Tuber borchii</name>
    <name type="common">White truffle</name>
    <dbReference type="NCBI Taxonomy" id="42251"/>
    <lineage>
        <taxon>Eukaryota</taxon>
        <taxon>Fungi</taxon>
        <taxon>Dikarya</taxon>
        <taxon>Ascomycota</taxon>
        <taxon>Pezizomycotina</taxon>
        <taxon>Pezizomycetes</taxon>
        <taxon>Pezizales</taxon>
        <taxon>Tuberaceae</taxon>
        <taxon>Tuber</taxon>
    </lineage>
</organism>
<dbReference type="InterPro" id="IPR036047">
    <property type="entry name" value="F-box-like_dom_sf"/>
</dbReference>
<feature type="region of interest" description="Disordered" evidence="1">
    <location>
        <begin position="21"/>
        <end position="58"/>
    </location>
</feature>
<comment type="caution">
    <text evidence="3">The sequence shown here is derived from an EMBL/GenBank/DDBJ whole genome shotgun (WGS) entry which is preliminary data.</text>
</comment>
<dbReference type="SUPFAM" id="SSF81383">
    <property type="entry name" value="F-box domain"/>
    <property type="match status" value="1"/>
</dbReference>
<keyword evidence="4" id="KW-1185">Reference proteome</keyword>
<dbReference type="Gene3D" id="1.20.1280.50">
    <property type="match status" value="1"/>
</dbReference>
<feature type="compositionally biased region" description="Acidic residues" evidence="1">
    <location>
        <begin position="841"/>
        <end position="864"/>
    </location>
</feature>
<dbReference type="AlphaFoldDB" id="A0A2T6ZNW7"/>
<dbReference type="Pfam" id="PF12937">
    <property type="entry name" value="F-box-like"/>
    <property type="match status" value="1"/>
</dbReference>
<evidence type="ECO:0000256" key="1">
    <source>
        <dbReference type="SAM" id="MobiDB-lite"/>
    </source>
</evidence>
<dbReference type="InterPro" id="IPR001810">
    <property type="entry name" value="F-box_dom"/>
</dbReference>
<feature type="region of interest" description="Disordered" evidence="1">
    <location>
        <begin position="880"/>
        <end position="907"/>
    </location>
</feature>
<gene>
    <name evidence="3" type="ORF">B9Z19DRAFT_1050649</name>
</gene>
<sequence>MLLSDDPALIYSPRIEATSTASAHQLCEPSSSLPTIREQNGTDTDPAEMDDQQPPISHLPPELLVRVLTFVGLTGGPPALRSCLLVCRGFYGVIEDPALDKHIYKAAAFSLLSYNPLLFPPPTLSGTRVPPTPVTPSTQKQTYKALARNLFLSRQRFPSKVHRSSATCVPEVCPATPFGPNPGNRDWNDEDAFCAATLPKNEMKAGALPPLSVDPAGRKVVRIIDFAHSCTEASRTFYNIAYVGVKTCGWSDSLPPGSDTTARQGETASWILFSDDPVNFPESRDRNSITVQRAAIVGGAPPDRPGSPLTAELQARRRVEEEAEGSKLLRAIEAPGLPTLVELAEQERAKSPFIRPVDHDKFINSQRWGPPERSIHASIYNAFGAPGPEKRHVPEGQNGQYAPPGSWLTSEKILWTMDKVADTGLVGFGKSLLHSDANLRLVPRLVKKQVEVAAVERLAMVRSDGNEVAVNMEWKMPGSIKDLSLNSATTLDFDEIWDEDAGEIKACWEFKSCGAYLIVSDDNSGRRASTVSCFAGRVPKVPSPSGKLSPSPPASDVKWQRRMVVRPSVSSAEYWLDNDGYAVNASVCAYSTRRHIMPATSSTPERYRAVMEFHLLSLQTGDTVKILNLAEEERSIIRQCYMWCSFTLGDGVLIASLGGLGNVARLAGEDSYWSHTGPRRRYGYENVFVWDLGSEPDPAPDVIPAAGPFRGDIKGEAHMTRPTSRIPVPQGWGDLDKYVVLSGCGRYLGVTAEWKTAVWDLEERSFVGVWRVENAASPPEFGEECPAWNGLWIKWRDITYTDNASNPVPVASGMSYINARDLRCAIGGVDMEMDRSQIWMDESESESDYEGEDGNYDETSDEDSNYTTFGQWWGLEDYPLGPLTPPLPEGGGGSNAEAPAEASVEAPAAETAIADTPEYLAEALGSDGGDVGYMGWAS</sequence>
<dbReference type="EMBL" id="NESQ01000160">
    <property type="protein sequence ID" value="PUU77165.1"/>
    <property type="molecule type" value="Genomic_DNA"/>
</dbReference>
<dbReference type="STRING" id="42251.A0A2T6ZNW7"/>
<protein>
    <recommendedName>
        <fullName evidence="2">F-box domain-containing protein</fullName>
    </recommendedName>
</protein>
<dbReference type="OrthoDB" id="10257471at2759"/>
<feature type="compositionally biased region" description="Low complexity" evidence="1">
    <location>
        <begin position="896"/>
        <end position="907"/>
    </location>
</feature>
<dbReference type="Proteomes" id="UP000244722">
    <property type="component" value="Unassembled WGS sequence"/>
</dbReference>
<name>A0A2T6ZNW7_TUBBO</name>
<evidence type="ECO:0000313" key="3">
    <source>
        <dbReference type="EMBL" id="PUU77165.1"/>
    </source>
</evidence>
<feature type="compositionally biased region" description="Polar residues" evidence="1">
    <location>
        <begin position="21"/>
        <end position="43"/>
    </location>
</feature>
<evidence type="ECO:0000259" key="2">
    <source>
        <dbReference type="Pfam" id="PF12937"/>
    </source>
</evidence>
<feature type="domain" description="F-box" evidence="2">
    <location>
        <begin position="56"/>
        <end position="104"/>
    </location>
</feature>
<feature type="region of interest" description="Disordered" evidence="1">
    <location>
        <begin position="841"/>
        <end position="865"/>
    </location>
</feature>
<accession>A0A2T6ZNW7</accession>
<evidence type="ECO:0000313" key="4">
    <source>
        <dbReference type="Proteomes" id="UP000244722"/>
    </source>
</evidence>
<proteinExistence type="predicted"/>